<reference evidence="2 3" key="1">
    <citation type="submission" date="2024-07" db="EMBL/GenBank/DDBJ databases">
        <title>Section-level genome sequencing and comparative genomics of Aspergillus sections Usti and Cavernicolus.</title>
        <authorList>
            <consortium name="Lawrence Berkeley National Laboratory"/>
            <person name="Nybo J.L."/>
            <person name="Vesth T.C."/>
            <person name="Theobald S."/>
            <person name="Frisvad J.C."/>
            <person name="Larsen T.O."/>
            <person name="Kjaerboelling I."/>
            <person name="Rothschild-Mancinelli K."/>
            <person name="Lyhne E.K."/>
            <person name="Kogle M.E."/>
            <person name="Barry K."/>
            <person name="Clum A."/>
            <person name="Na H."/>
            <person name="Ledsgaard L."/>
            <person name="Lin J."/>
            <person name="Lipzen A."/>
            <person name="Kuo A."/>
            <person name="Riley R."/>
            <person name="Mondo S."/>
            <person name="LaButti K."/>
            <person name="Haridas S."/>
            <person name="Pangalinan J."/>
            <person name="Salamov A.A."/>
            <person name="Simmons B.A."/>
            <person name="Magnuson J.K."/>
            <person name="Chen J."/>
            <person name="Drula E."/>
            <person name="Henrissat B."/>
            <person name="Wiebenga A."/>
            <person name="Lubbers R.J."/>
            <person name="Gomes A.C."/>
            <person name="Macurrencykelacurrency M.R."/>
            <person name="Stajich J."/>
            <person name="Grigoriev I.V."/>
            <person name="Mortensen U.H."/>
            <person name="De vries R.P."/>
            <person name="Baker S.E."/>
            <person name="Andersen M.R."/>
        </authorList>
    </citation>
    <scope>NUCLEOTIDE SEQUENCE [LARGE SCALE GENOMIC DNA]</scope>
    <source>
        <strain evidence="2 3">CBS 756.74</strain>
    </source>
</reference>
<dbReference type="PROSITE" id="PS51725">
    <property type="entry name" value="ABM"/>
    <property type="match status" value="1"/>
</dbReference>
<dbReference type="Pfam" id="PF03992">
    <property type="entry name" value="ABM"/>
    <property type="match status" value="1"/>
</dbReference>
<dbReference type="InterPro" id="IPR007138">
    <property type="entry name" value="ABM_dom"/>
</dbReference>
<feature type="domain" description="ABM" evidence="1">
    <location>
        <begin position="5"/>
        <end position="96"/>
    </location>
</feature>
<dbReference type="Gene3D" id="3.30.70.100">
    <property type="match status" value="1"/>
</dbReference>
<evidence type="ECO:0000313" key="2">
    <source>
        <dbReference type="EMBL" id="KAL2843411.1"/>
    </source>
</evidence>
<dbReference type="SUPFAM" id="SSF54909">
    <property type="entry name" value="Dimeric alpha+beta barrel"/>
    <property type="match status" value="1"/>
</dbReference>
<dbReference type="RefSeq" id="XP_070895589.1">
    <property type="nucleotide sequence ID" value="XM_071046545.1"/>
</dbReference>
<dbReference type="Proteomes" id="UP001610444">
    <property type="component" value="Unassembled WGS sequence"/>
</dbReference>
<protein>
    <recommendedName>
        <fullName evidence="1">ABM domain-containing protein</fullName>
    </recommendedName>
</protein>
<dbReference type="InterPro" id="IPR011008">
    <property type="entry name" value="Dimeric_a/b-barrel"/>
</dbReference>
<gene>
    <name evidence="2" type="ORF">BJX68DRAFT_270143</name>
</gene>
<name>A0ABR4JTQ5_9EURO</name>
<organism evidence="2 3">
    <name type="scientific">Aspergillus pseudodeflectus</name>
    <dbReference type="NCBI Taxonomy" id="176178"/>
    <lineage>
        <taxon>Eukaryota</taxon>
        <taxon>Fungi</taxon>
        <taxon>Dikarya</taxon>
        <taxon>Ascomycota</taxon>
        <taxon>Pezizomycotina</taxon>
        <taxon>Eurotiomycetes</taxon>
        <taxon>Eurotiomycetidae</taxon>
        <taxon>Eurotiales</taxon>
        <taxon>Aspergillaceae</taxon>
        <taxon>Aspergillus</taxon>
        <taxon>Aspergillus subgen. Nidulantes</taxon>
    </lineage>
</organism>
<proteinExistence type="predicted"/>
<sequence>MAEEVNVVVIHYPKPEKIQEFRDLVLRVKNTFKHFPGSLHQHAFEVENADGGGPEIVVIERYKDKTSLEKLAASEEFQEISKLVPDLVRQPPRIIQGPPLPGFPGSQKGLEAAFLIDSQWV</sequence>
<keyword evidence="3" id="KW-1185">Reference proteome</keyword>
<dbReference type="EMBL" id="JBFXLR010000046">
    <property type="protein sequence ID" value="KAL2843411.1"/>
    <property type="molecule type" value="Genomic_DNA"/>
</dbReference>
<comment type="caution">
    <text evidence="2">The sequence shown here is derived from an EMBL/GenBank/DDBJ whole genome shotgun (WGS) entry which is preliminary data.</text>
</comment>
<evidence type="ECO:0000259" key="1">
    <source>
        <dbReference type="PROSITE" id="PS51725"/>
    </source>
</evidence>
<accession>A0ABR4JTQ5</accession>
<dbReference type="GeneID" id="98161709"/>
<evidence type="ECO:0000313" key="3">
    <source>
        <dbReference type="Proteomes" id="UP001610444"/>
    </source>
</evidence>